<dbReference type="GO" id="GO:0003677">
    <property type="term" value="F:DNA binding"/>
    <property type="evidence" value="ECO:0007669"/>
    <property type="project" value="UniProtKB-KW"/>
</dbReference>
<feature type="domain" description="MBD" evidence="14">
    <location>
        <begin position="12"/>
        <end position="83"/>
    </location>
</feature>
<dbReference type="PROSITE" id="PS50982">
    <property type="entry name" value="MBD"/>
    <property type="match status" value="1"/>
</dbReference>
<evidence type="ECO:0000256" key="1">
    <source>
        <dbReference type="ARBA" id="ARBA00004123"/>
    </source>
</evidence>
<evidence type="ECO:0000259" key="14">
    <source>
        <dbReference type="PROSITE" id="PS50982"/>
    </source>
</evidence>
<feature type="region of interest" description="Disordered" evidence="13">
    <location>
        <begin position="1"/>
        <end position="21"/>
    </location>
</feature>
<evidence type="ECO:0000256" key="9">
    <source>
        <dbReference type="ARBA" id="ARBA00062707"/>
    </source>
</evidence>
<keyword evidence="7" id="KW-0539">Nucleus</keyword>
<evidence type="ECO:0000256" key="5">
    <source>
        <dbReference type="ARBA" id="ARBA00023125"/>
    </source>
</evidence>
<feature type="region of interest" description="Disordered" evidence="13">
    <location>
        <begin position="85"/>
        <end position="256"/>
    </location>
</feature>
<feature type="compositionally biased region" description="Polar residues" evidence="13">
    <location>
        <begin position="85"/>
        <end position="103"/>
    </location>
</feature>
<feature type="compositionally biased region" description="Basic and acidic residues" evidence="13">
    <location>
        <begin position="1"/>
        <end position="15"/>
    </location>
</feature>
<evidence type="ECO:0000256" key="4">
    <source>
        <dbReference type="ARBA" id="ARBA00022801"/>
    </source>
</evidence>
<keyword evidence="2" id="KW-0597">Phosphoprotein</keyword>
<comment type="caution">
    <text evidence="15">The sequence shown here is derived from an EMBL/GenBank/DDBJ whole genome shotgun (WGS) entry which is preliminary data.</text>
</comment>
<dbReference type="PANTHER" id="PTHR15074">
    <property type="entry name" value="METHYL-CPG-BINDING PROTEIN"/>
    <property type="match status" value="1"/>
</dbReference>
<keyword evidence="4" id="KW-0378">Hydrolase</keyword>
<dbReference type="Gene3D" id="3.30.890.10">
    <property type="entry name" value="Methyl-cpg-binding Protein 2, Chain A"/>
    <property type="match status" value="1"/>
</dbReference>
<feature type="compositionally biased region" description="Low complexity" evidence="13">
    <location>
        <begin position="206"/>
        <end position="217"/>
    </location>
</feature>
<dbReference type="InterPro" id="IPR016177">
    <property type="entry name" value="DNA-bd_dom_sf"/>
</dbReference>
<dbReference type="PANTHER" id="PTHR15074:SF0">
    <property type="entry name" value="METHYL-CPG-BINDING DOMAIN PROTEIN 4-LIKE PROTEIN"/>
    <property type="match status" value="1"/>
</dbReference>
<evidence type="ECO:0000256" key="8">
    <source>
        <dbReference type="ARBA" id="ARBA00055831"/>
    </source>
</evidence>
<dbReference type="InterPro" id="IPR045138">
    <property type="entry name" value="MeCP2/MBD4"/>
</dbReference>
<keyword evidence="5" id="KW-0238">DNA-binding</keyword>
<dbReference type="GO" id="GO:0006281">
    <property type="term" value="P:DNA repair"/>
    <property type="evidence" value="ECO:0007669"/>
    <property type="project" value="UniProtKB-KW"/>
</dbReference>
<dbReference type="SUPFAM" id="SSF54171">
    <property type="entry name" value="DNA-binding domain"/>
    <property type="match status" value="1"/>
</dbReference>
<evidence type="ECO:0000256" key="7">
    <source>
        <dbReference type="ARBA" id="ARBA00023242"/>
    </source>
</evidence>
<comment type="subunit">
    <text evidence="9">Interacts with MLH1.</text>
</comment>
<keyword evidence="16" id="KW-1185">Reference proteome</keyword>
<evidence type="ECO:0000256" key="3">
    <source>
        <dbReference type="ARBA" id="ARBA00022763"/>
    </source>
</evidence>
<evidence type="ECO:0000313" key="15">
    <source>
        <dbReference type="EMBL" id="KAF0302013.1"/>
    </source>
</evidence>
<evidence type="ECO:0000256" key="10">
    <source>
        <dbReference type="ARBA" id="ARBA00069821"/>
    </source>
</evidence>
<proteinExistence type="predicted"/>
<dbReference type="InterPro" id="IPR011257">
    <property type="entry name" value="DNA_glycosylase"/>
</dbReference>
<dbReference type="AlphaFoldDB" id="A0A6A4W7N9"/>
<evidence type="ECO:0000256" key="12">
    <source>
        <dbReference type="ARBA" id="ARBA00083330"/>
    </source>
</evidence>
<sequence length="408" mass="44762">MTDPTPRKPDTKDGVYFDDPELPEGWTRKCVQRSTGQSAGKWDVYIYNPMGRKFRSQNEVRRYLGEINSELCPDLFCFNPYAQAGTPSSRKPGSKSGASSVKKLTNKAVKAMRAKSLGGAGDASSTKLKLKFDFSKRMGRPPSAGKPGRPAGKPGRPPSASKSGQPSSSGHMGRPGSSGKPGRPASAGKPGRPFSSGKPGRPPGRPAGSGSSLASPPLRTPASKFSPSTTPRVAMPAVSKGPGAPKKRPWTPPESPYDLVQERYYQDPWKLLIASIFLSKPPETSPEDVWGDPPPVLEARRARPLLEQFFERWPTAKAARDASAQEIASLIEPLQLGEHAADLIIRFSDEFLTKKWKSPTELYGIGRYGSDAYRIFCLGQWKQVRPLDHMLSLYHNWLWTNYKALRLE</sequence>
<feature type="compositionally biased region" description="Low complexity" evidence="13">
    <location>
        <begin position="140"/>
        <end position="199"/>
    </location>
</feature>
<dbReference type="EMBL" id="VIIS01001102">
    <property type="protein sequence ID" value="KAF0302013.1"/>
    <property type="molecule type" value="Genomic_DNA"/>
</dbReference>
<dbReference type="GO" id="GO:0016787">
    <property type="term" value="F:hydrolase activity"/>
    <property type="evidence" value="ECO:0007669"/>
    <property type="project" value="UniProtKB-KW"/>
</dbReference>
<name>A0A6A4W7N9_AMPAM</name>
<organism evidence="15 16">
    <name type="scientific">Amphibalanus amphitrite</name>
    <name type="common">Striped barnacle</name>
    <name type="synonym">Balanus amphitrite</name>
    <dbReference type="NCBI Taxonomy" id="1232801"/>
    <lineage>
        <taxon>Eukaryota</taxon>
        <taxon>Metazoa</taxon>
        <taxon>Ecdysozoa</taxon>
        <taxon>Arthropoda</taxon>
        <taxon>Crustacea</taxon>
        <taxon>Multicrustacea</taxon>
        <taxon>Cirripedia</taxon>
        <taxon>Thoracica</taxon>
        <taxon>Thoracicalcarea</taxon>
        <taxon>Balanomorpha</taxon>
        <taxon>Balanoidea</taxon>
        <taxon>Balanidae</taxon>
        <taxon>Amphibalaninae</taxon>
        <taxon>Amphibalanus</taxon>
    </lineage>
</organism>
<dbReference type="OrthoDB" id="10265068at2759"/>
<evidence type="ECO:0000313" key="16">
    <source>
        <dbReference type="Proteomes" id="UP000440578"/>
    </source>
</evidence>
<gene>
    <name evidence="15" type="primary">MBD4_2</name>
    <name evidence="15" type="ORF">FJT64_002998</name>
</gene>
<evidence type="ECO:0000256" key="13">
    <source>
        <dbReference type="SAM" id="MobiDB-lite"/>
    </source>
</evidence>
<dbReference type="CDD" id="cd01396">
    <property type="entry name" value="MeCP2_MBD"/>
    <property type="match status" value="1"/>
</dbReference>
<dbReference type="Pfam" id="PF01429">
    <property type="entry name" value="MBD"/>
    <property type="match status" value="1"/>
</dbReference>
<reference evidence="15 16" key="1">
    <citation type="submission" date="2019-07" db="EMBL/GenBank/DDBJ databases">
        <title>Draft genome assembly of a fouling barnacle, Amphibalanus amphitrite (Darwin, 1854): The first reference genome for Thecostraca.</title>
        <authorList>
            <person name="Kim W."/>
        </authorList>
    </citation>
    <scope>NUCLEOTIDE SEQUENCE [LARGE SCALE GENOMIC DNA]</scope>
    <source>
        <strain evidence="15">SNU_AA5</strain>
        <tissue evidence="15">Soma without cirri and trophi</tissue>
    </source>
</reference>
<comment type="subcellular location">
    <subcellularLocation>
        <location evidence="1">Nucleus</location>
    </subcellularLocation>
</comment>
<dbReference type="SMART" id="SM00391">
    <property type="entry name" value="MBD"/>
    <property type="match status" value="1"/>
</dbReference>
<evidence type="ECO:0000256" key="2">
    <source>
        <dbReference type="ARBA" id="ARBA00022553"/>
    </source>
</evidence>
<dbReference type="InterPro" id="IPR001739">
    <property type="entry name" value="Methyl_CpG_DNA-bd"/>
</dbReference>
<dbReference type="FunFam" id="1.10.340.30:FF:000051">
    <property type="entry name" value="Methyl-CpG-binding domain protein 4"/>
    <property type="match status" value="1"/>
</dbReference>
<keyword evidence="3" id="KW-0227">DNA damage</keyword>
<evidence type="ECO:0000256" key="6">
    <source>
        <dbReference type="ARBA" id="ARBA00023204"/>
    </source>
</evidence>
<dbReference type="Gene3D" id="1.10.340.30">
    <property type="entry name" value="Hypothetical protein, domain 2"/>
    <property type="match status" value="1"/>
</dbReference>
<dbReference type="SUPFAM" id="SSF48150">
    <property type="entry name" value="DNA-glycosylase"/>
    <property type="match status" value="1"/>
</dbReference>
<protein>
    <recommendedName>
        <fullName evidence="10">Methyl-CpG-binding domain protein 4</fullName>
    </recommendedName>
    <alternativeName>
        <fullName evidence="11">Methyl-CpG-binding protein MBD4</fullName>
    </alternativeName>
    <alternativeName>
        <fullName evidence="12">Mismatch-specific DNA N-glycosylase</fullName>
    </alternativeName>
</protein>
<dbReference type="GO" id="GO:0005634">
    <property type="term" value="C:nucleus"/>
    <property type="evidence" value="ECO:0007669"/>
    <property type="project" value="UniProtKB-SubCell"/>
</dbReference>
<evidence type="ECO:0000256" key="11">
    <source>
        <dbReference type="ARBA" id="ARBA00076709"/>
    </source>
</evidence>
<accession>A0A6A4W7N9</accession>
<keyword evidence="6" id="KW-0234">DNA repair</keyword>
<comment type="function">
    <text evidence="8">Mismatch-specific DNA N-glycosylase involved in DNA repair. Has thymine glycosylase activity and is specific for G:T mismatches within methylated and unmethylated CpG sites. Can also remove uracil or 5-fluorouracil in G:U mismatches. Has no lyase activity. Was first identified as methyl-CpG-binding protein.</text>
</comment>
<dbReference type="Proteomes" id="UP000440578">
    <property type="component" value="Unassembled WGS sequence"/>
</dbReference>